<gene>
    <name evidence="1" type="ORF">C6P46_004478</name>
</gene>
<keyword evidence="2" id="KW-1185">Reference proteome</keyword>
<dbReference type="AlphaFoldDB" id="A0A9P6W273"/>
<evidence type="ECO:0000313" key="1">
    <source>
        <dbReference type="EMBL" id="KAG0660615.1"/>
    </source>
</evidence>
<proteinExistence type="predicted"/>
<reference evidence="1 2" key="1">
    <citation type="submission" date="2020-11" db="EMBL/GenBank/DDBJ databases">
        <title>Kefir isolates.</title>
        <authorList>
            <person name="Marcisauskas S."/>
            <person name="Kim Y."/>
            <person name="Blasche S."/>
        </authorList>
    </citation>
    <scope>NUCLEOTIDE SEQUENCE [LARGE SCALE GENOMIC DNA]</scope>
    <source>
        <strain evidence="1 2">KR</strain>
    </source>
</reference>
<comment type="caution">
    <text evidence="1">The sequence shown here is derived from an EMBL/GenBank/DDBJ whole genome shotgun (WGS) entry which is preliminary data.</text>
</comment>
<sequence length="385" mass="42154">MQNAYRPGPTLETIPTELKLEIASHLEPDVPLATLRLRAADTESLLELARDWVPRYGTRVKTLVLVWWTQDDIGDLRRISRTPERQQAIDAAKRFIGPEIPPAPDLNIFFKQHDALIATILRACSNLVELKVIQETDTTHFARRNEGIELWVGLTKAALQQIIGRIASADLFFEGNSTPFESSGGAIGSLNLVPNVKHLGVHLGCLAFPAGMHGLFDAVFAAQQLLSLELHNVDIAAGLDLPHHLTTLILSGIPDLNLRQLANILTSRPVVSLCLRAFSISDDQTSGYSPGNLQIEQLSISGSTPSMPLEFFDSAPLKIVELVASRRGGSDLISPERVVAFVKKHRKTLLSFKIDRALLAPSADVSAINRSLEEEGISVRVVTVE</sequence>
<name>A0A9P6W273_RHOMI</name>
<accession>A0A9P6W273</accession>
<organism evidence="1 2">
    <name type="scientific">Rhodotorula mucilaginosa</name>
    <name type="common">Yeast</name>
    <name type="synonym">Rhodotorula rubra</name>
    <dbReference type="NCBI Taxonomy" id="5537"/>
    <lineage>
        <taxon>Eukaryota</taxon>
        <taxon>Fungi</taxon>
        <taxon>Dikarya</taxon>
        <taxon>Basidiomycota</taxon>
        <taxon>Pucciniomycotina</taxon>
        <taxon>Microbotryomycetes</taxon>
        <taxon>Sporidiobolales</taxon>
        <taxon>Sporidiobolaceae</taxon>
        <taxon>Rhodotorula</taxon>
    </lineage>
</organism>
<protein>
    <submittedName>
        <fullName evidence="1">Uncharacterized protein</fullName>
    </submittedName>
</protein>
<evidence type="ECO:0000313" key="2">
    <source>
        <dbReference type="Proteomes" id="UP000777482"/>
    </source>
</evidence>
<dbReference type="Proteomes" id="UP000777482">
    <property type="component" value="Unassembled WGS sequence"/>
</dbReference>
<dbReference type="EMBL" id="PUHQ01000042">
    <property type="protein sequence ID" value="KAG0660615.1"/>
    <property type="molecule type" value="Genomic_DNA"/>
</dbReference>
<dbReference type="OrthoDB" id="10481546at2759"/>